<dbReference type="GO" id="GO:0009055">
    <property type="term" value="F:electron transfer activity"/>
    <property type="evidence" value="ECO:0007669"/>
    <property type="project" value="InterPro"/>
</dbReference>
<dbReference type="Proteomes" id="UP000325315">
    <property type="component" value="Unassembled WGS sequence"/>
</dbReference>
<feature type="transmembrane region" description="Helical" evidence="1">
    <location>
        <begin position="110"/>
        <end position="129"/>
    </location>
</feature>
<feature type="transmembrane region" description="Helical" evidence="1">
    <location>
        <begin position="59"/>
        <end position="79"/>
    </location>
</feature>
<sequence>MNRSDRSTGKLVGMKYQRDQILNGGILQGNYLDCLPQYFVHNSRSFHAEITQMWKCDDVVILGIITCNMGLTVLEPLMIGEPTDPFVTSLEILLNGISFLYFKYFVQYKLLSVLLIVLVPAGLLIVPFLKNVNKFQNPFHHLIGTIVFFFFWYCNRPLVGYWSNITD</sequence>
<comment type="caution">
    <text evidence="2">The sequence shown here is derived from an EMBL/GenBank/DDBJ whole genome shotgun (WGS) entry which is preliminary data.</text>
</comment>
<evidence type="ECO:0000313" key="2">
    <source>
        <dbReference type="EMBL" id="KAA3479629.1"/>
    </source>
</evidence>
<dbReference type="SUPFAM" id="SSF81648">
    <property type="entry name" value="a domain/subunit of cytochrome bc1 complex (Ubiquinol-cytochrome c reductase)"/>
    <property type="match status" value="1"/>
</dbReference>
<keyword evidence="1" id="KW-0812">Transmembrane</keyword>
<protein>
    <submittedName>
        <fullName evidence="2">Cytochrome b6/f complex subunit IV</fullName>
    </submittedName>
</protein>
<evidence type="ECO:0000256" key="1">
    <source>
        <dbReference type="SAM" id="Phobius"/>
    </source>
</evidence>
<dbReference type="Gene3D" id="1.20.5.510">
    <property type="entry name" value="Single helix bin"/>
    <property type="match status" value="1"/>
</dbReference>
<dbReference type="OrthoDB" id="933598at2759"/>
<dbReference type="EMBL" id="SMMG02000003">
    <property type="protein sequence ID" value="KAA3479629.1"/>
    <property type="molecule type" value="Genomic_DNA"/>
</dbReference>
<dbReference type="AlphaFoldDB" id="A0A5B6WD53"/>
<name>A0A5B6WD53_9ROSI</name>
<reference evidence="2" key="1">
    <citation type="submission" date="2019-08" db="EMBL/GenBank/DDBJ databases">
        <authorList>
            <person name="Liu F."/>
        </authorList>
    </citation>
    <scope>NUCLEOTIDE SEQUENCE [LARGE SCALE GENOMIC DNA]</scope>
    <source>
        <strain evidence="2">PA1801</strain>
        <tissue evidence="2">Leaf</tissue>
    </source>
</reference>
<accession>A0A5B6WD53</accession>
<keyword evidence="1" id="KW-0472">Membrane</keyword>
<gene>
    <name evidence="2" type="primary">petD</name>
    <name evidence="2" type="ORF">EPI10_020124</name>
</gene>
<evidence type="ECO:0000313" key="3">
    <source>
        <dbReference type="Proteomes" id="UP000325315"/>
    </source>
</evidence>
<feature type="transmembrane region" description="Helical" evidence="1">
    <location>
        <begin position="135"/>
        <end position="154"/>
    </location>
</feature>
<dbReference type="GO" id="GO:0016020">
    <property type="term" value="C:membrane"/>
    <property type="evidence" value="ECO:0007669"/>
    <property type="project" value="InterPro"/>
</dbReference>
<dbReference type="GO" id="GO:0016491">
    <property type="term" value="F:oxidoreductase activity"/>
    <property type="evidence" value="ECO:0007669"/>
    <property type="project" value="InterPro"/>
</dbReference>
<dbReference type="InterPro" id="IPR036150">
    <property type="entry name" value="Cyt_b/b6_C_sf"/>
</dbReference>
<proteinExistence type="predicted"/>
<keyword evidence="3" id="KW-1185">Reference proteome</keyword>
<organism evidence="2 3">
    <name type="scientific">Gossypium australe</name>
    <dbReference type="NCBI Taxonomy" id="47621"/>
    <lineage>
        <taxon>Eukaryota</taxon>
        <taxon>Viridiplantae</taxon>
        <taxon>Streptophyta</taxon>
        <taxon>Embryophyta</taxon>
        <taxon>Tracheophyta</taxon>
        <taxon>Spermatophyta</taxon>
        <taxon>Magnoliopsida</taxon>
        <taxon>eudicotyledons</taxon>
        <taxon>Gunneridae</taxon>
        <taxon>Pentapetalae</taxon>
        <taxon>rosids</taxon>
        <taxon>malvids</taxon>
        <taxon>Malvales</taxon>
        <taxon>Malvaceae</taxon>
        <taxon>Malvoideae</taxon>
        <taxon>Gossypium</taxon>
    </lineage>
</organism>
<keyword evidence="1" id="KW-1133">Transmembrane helix</keyword>